<evidence type="ECO:0000259" key="11">
    <source>
        <dbReference type="PROSITE" id="PS50011"/>
    </source>
</evidence>
<keyword evidence="14" id="KW-1185">Reference proteome</keyword>
<keyword evidence="10" id="KW-0812">Transmembrane</keyword>
<dbReference type="InterPro" id="IPR000719">
    <property type="entry name" value="Prot_kinase_dom"/>
</dbReference>
<dbReference type="PANTHER" id="PTHR43289">
    <property type="entry name" value="MITOGEN-ACTIVATED PROTEIN KINASE KINASE KINASE 20-RELATED"/>
    <property type="match status" value="1"/>
</dbReference>
<evidence type="ECO:0000256" key="3">
    <source>
        <dbReference type="ARBA" id="ARBA00022679"/>
    </source>
</evidence>
<keyword evidence="6" id="KW-0067">ATP-binding</keyword>
<feature type="domain" description="PASTA" evidence="12">
    <location>
        <begin position="465"/>
        <end position="532"/>
    </location>
</feature>
<dbReference type="SUPFAM" id="SSF56112">
    <property type="entry name" value="Protein kinase-like (PK-like)"/>
    <property type="match status" value="1"/>
</dbReference>
<feature type="domain" description="Protein kinase" evidence="11">
    <location>
        <begin position="17"/>
        <end position="277"/>
    </location>
</feature>
<evidence type="ECO:0000256" key="9">
    <source>
        <dbReference type="SAM" id="MobiDB-lite"/>
    </source>
</evidence>
<dbReference type="InterPro" id="IPR011009">
    <property type="entry name" value="Kinase-like_dom_sf"/>
</dbReference>
<evidence type="ECO:0000259" key="12">
    <source>
        <dbReference type="PROSITE" id="PS51178"/>
    </source>
</evidence>
<dbReference type="InterPro" id="IPR005543">
    <property type="entry name" value="PASTA_dom"/>
</dbReference>
<sequence>MTSFVDPLLGRVVDQRYRVDDELARGGMATVFRARDLRLDRPVALKVMRGDLARDDTFVRRFVHEARAAARLQHPHIVSVYDQGEDEGTVFLAMELVDGRTLRDVIRDGAPLSTRAALRLLVPVAEALAAAHAVGMVHRDVKPENVLLGYGPSSRSTVKVADFGLARVEGAGHATTELLWATVAYLAPEQVEHGTSDPRTDVYAVGLLLFELLTGRKAFPGADPVRVAYEHVHGGVPHVRDLVPSVPAAVERLILRASASDPGDRPEDGTALLAELRQLERSLSDAELDAAPVREETITVPATDDLTQLVGGPGASHTRQLPRTHGIPPARPASAGPGGPVHAGRDGGYARTTGNRVPSRRPDRPRRGGRAAGWVLGLLLLLLLAAAGYGYWYLTSGPAVHSPMPVVVGLTEDEARTALDGEELDPVVRRAYSETVPDGVVLAADQDPGTELRHGTDVTLTVSRGPERYAVPRLDGLTLDQVRAELEEEQLTLGEQLREFSDAVPKDVVVRSDPEAGTPLPPGSPVTVVVSDGPAPVDVPDVRGRTQEEATAALQQAQLTVEVAPDRVFDDAVPEGSVVSQDPGPGQAQRGTTVRIVISKGPELVEVPDVVGRQFDRAAEELTQLGLEVVREDVRGGFFGTVRDQSVKPGEKVPPGTRIVLAVV</sequence>
<feature type="domain" description="PASTA" evidence="12">
    <location>
        <begin position="533"/>
        <end position="600"/>
    </location>
</feature>
<dbReference type="PROSITE" id="PS51178">
    <property type="entry name" value="PASTA"/>
    <property type="match status" value="4"/>
</dbReference>
<evidence type="ECO:0000313" key="13">
    <source>
        <dbReference type="EMBL" id="GGF45255.1"/>
    </source>
</evidence>
<keyword evidence="3" id="KW-0808">Transferase</keyword>
<comment type="caution">
    <text evidence="13">The sequence shown here is derived from an EMBL/GenBank/DDBJ whole genome shotgun (WGS) entry which is preliminary data.</text>
</comment>
<organism evidence="13 14">
    <name type="scientific">Ornithinimicrobium tianjinense</name>
    <dbReference type="NCBI Taxonomy" id="1195761"/>
    <lineage>
        <taxon>Bacteria</taxon>
        <taxon>Bacillati</taxon>
        <taxon>Actinomycetota</taxon>
        <taxon>Actinomycetes</taxon>
        <taxon>Micrococcales</taxon>
        <taxon>Ornithinimicrobiaceae</taxon>
        <taxon>Ornithinimicrobium</taxon>
    </lineage>
</organism>
<dbReference type="SMART" id="SM00740">
    <property type="entry name" value="PASTA"/>
    <property type="match status" value="4"/>
</dbReference>
<proteinExistence type="predicted"/>
<dbReference type="GO" id="GO:0005524">
    <property type="term" value="F:ATP binding"/>
    <property type="evidence" value="ECO:0007669"/>
    <property type="project" value="UniProtKB-KW"/>
</dbReference>
<keyword evidence="5 13" id="KW-0418">Kinase</keyword>
<dbReference type="CDD" id="cd06577">
    <property type="entry name" value="PASTA_pknB"/>
    <property type="match status" value="4"/>
</dbReference>
<dbReference type="CDD" id="cd14014">
    <property type="entry name" value="STKc_PknB_like"/>
    <property type="match status" value="1"/>
</dbReference>
<dbReference type="Gene3D" id="3.30.200.20">
    <property type="entry name" value="Phosphorylase Kinase, domain 1"/>
    <property type="match status" value="1"/>
</dbReference>
<feature type="region of interest" description="Disordered" evidence="9">
    <location>
        <begin position="306"/>
        <end position="368"/>
    </location>
</feature>
<keyword evidence="10" id="KW-1133">Transmembrane helix</keyword>
<evidence type="ECO:0000256" key="7">
    <source>
        <dbReference type="ARBA" id="ARBA00047899"/>
    </source>
</evidence>
<dbReference type="Gene3D" id="3.30.10.20">
    <property type="match status" value="4"/>
</dbReference>
<comment type="catalytic activity">
    <reaction evidence="8">
        <text>L-seryl-[protein] + ATP = O-phospho-L-seryl-[protein] + ADP + H(+)</text>
        <dbReference type="Rhea" id="RHEA:17989"/>
        <dbReference type="Rhea" id="RHEA-COMP:9863"/>
        <dbReference type="Rhea" id="RHEA-COMP:11604"/>
        <dbReference type="ChEBI" id="CHEBI:15378"/>
        <dbReference type="ChEBI" id="CHEBI:29999"/>
        <dbReference type="ChEBI" id="CHEBI:30616"/>
        <dbReference type="ChEBI" id="CHEBI:83421"/>
        <dbReference type="ChEBI" id="CHEBI:456216"/>
        <dbReference type="EC" id="2.7.11.1"/>
    </reaction>
</comment>
<dbReference type="RefSeq" id="WP_188428588.1">
    <property type="nucleotide sequence ID" value="NZ_BAABKH010000005.1"/>
</dbReference>
<dbReference type="NCBIfam" id="NF033483">
    <property type="entry name" value="PknB_PASTA_kin"/>
    <property type="match status" value="1"/>
</dbReference>
<dbReference type="PANTHER" id="PTHR43289:SF34">
    <property type="entry name" value="SERINE_THREONINE-PROTEIN KINASE YBDM-RELATED"/>
    <property type="match status" value="1"/>
</dbReference>
<evidence type="ECO:0000256" key="6">
    <source>
        <dbReference type="ARBA" id="ARBA00022840"/>
    </source>
</evidence>
<keyword evidence="4" id="KW-0547">Nucleotide-binding</keyword>
<protein>
    <recommendedName>
        <fullName evidence="1">non-specific serine/threonine protein kinase</fullName>
        <ecNumber evidence="1">2.7.11.1</ecNumber>
    </recommendedName>
</protein>
<feature type="domain" description="PASTA" evidence="12">
    <location>
        <begin position="397"/>
        <end position="464"/>
    </location>
</feature>
<dbReference type="EMBL" id="BMEM01000001">
    <property type="protein sequence ID" value="GGF45255.1"/>
    <property type="molecule type" value="Genomic_DNA"/>
</dbReference>
<dbReference type="PROSITE" id="PS50011">
    <property type="entry name" value="PROTEIN_KINASE_DOM"/>
    <property type="match status" value="1"/>
</dbReference>
<evidence type="ECO:0000313" key="14">
    <source>
        <dbReference type="Proteomes" id="UP000605670"/>
    </source>
</evidence>
<accession>A0A917F218</accession>
<reference evidence="13" key="1">
    <citation type="journal article" date="2014" name="Int. J. Syst. Evol. Microbiol.">
        <title>Complete genome sequence of Corynebacterium casei LMG S-19264T (=DSM 44701T), isolated from a smear-ripened cheese.</title>
        <authorList>
            <consortium name="US DOE Joint Genome Institute (JGI-PGF)"/>
            <person name="Walter F."/>
            <person name="Albersmeier A."/>
            <person name="Kalinowski J."/>
            <person name="Ruckert C."/>
        </authorList>
    </citation>
    <scope>NUCLEOTIDE SEQUENCE</scope>
    <source>
        <strain evidence="13">CGMCC 1.12160</strain>
    </source>
</reference>
<evidence type="ECO:0000256" key="8">
    <source>
        <dbReference type="ARBA" id="ARBA00048679"/>
    </source>
</evidence>
<dbReference type="AlphaFoldDB" id="A0A917F218"/>
<evidence type="ECO:0000256" key="2">
    <source>
        <dbReference type="ARBA" id="ARBA00022527"/>
    </source>
</evidence>
<name>A0A917F218_9MICO</name>
<feature type="domain" description="PASTA" evidence="12">
    <location>
        <begin position="601"/>
        <end position="664"/>
    </location>
</feature>
<keyword evidence="2 13" id="KW-0723">Serine/threonine-protein kinase</keyword>
<keyword evidence="10" id="KW-0472">Membrane</keyword>
<dbReference type="Gene3D" id="1.10.510.10">
    <property type="entry name" value="Transferase(Phosphotransferase) domain 1"/>
    <property type="match status" value="1"/>
</dbReference>
<dbReference type="PROSITE" id="PS00108">
    <property type="entry name" value="PROTEIN_KINASE_ST"/>
    <property type="match status" value="1"/>
</dbReference>
<evidence type="ECO:0000256" key="1">
    <source>
        <dbReference type="ARBA" id="ARBA00012513"/>
    </source>
</evidence>
<evidence type="ECO:0000256" key="4">
    <source>
        <dbReference type="ARBA" id="ARBA00022741"/>
    </source>
</evidence>
<reference evidence="13" key="2">
    <citation type="submission" date="2020-09" db="EMBL/GenBank/DDBJ databases">
        <authorList>
            <person name="Sun Q."/>
            <person name="Zhou Y."/>
        </authorList>
    </citation>
    <scope>NUCLEOTIDE SEQUENCE</scope>
    <source>
        <strain evidence="13">CGMCC 1.12160</strain>
    </source>
</reference>
<evidence type="ECO:0000256" key="5">
    <source>
        <dbReference type="ARBA" id="ARBA00022777"/>
    </source>
</evidence>
<dbReference type="InterPro" id="IPR008271">
    <property type="entry name" value="Ser/Thr_kinase_AS"/>
</dbReference>
<dbReference type="SMART" id="SM00220">
    <property type="entry name" value="S_TKc"/>
    <property type="match status" value="1"/>
</dbReference>
<feature type="transmembrane region" description="Helical" evidence="10">
    <location>
        <begin position="371"/>
        <end position="394"/>
    </location>
</feature>
<dbReference type="EC" id="2.7.11.1" evidence="1"/>
<dbReference type="SUPFAM" id="SSF54184">
    <property type="entry name" value="Penicillin-binding protein 2x (pbp-2x), c-terminal domain"/>
    <property type="match status" value="1"/>
</dbReference>
<dbReference type="FunFam" id="3.30.200.20:FF:000035">
    <property type="entry name" value="Serine/threonine protein kinase Stk1"/>
    <property type="match status" value="1"/>
</dbReference>
<evidence type="ECO:0000256" key="10">
    <source>
        <dbReference type="SAM" id="Phobius"/>
    </source>
</evidence>
<dbReference type="GO" id="GO:0004674">
    <property type="term" value="F:protein serine/threonine kinase activity"/>
    <property type="evidence" value="ECO:0007669"/>
    <property type="project" value="UniProtKB-KW"/>
</dbReference>
<dbReference type="Pfam" id="PF03793">
    <property type="entry name" value="PASTA"/>
    <property type="match status" value="4"/>
</dbReference>
<comment type="catalytic activity">
    <reaction evidence="7">
        <text>L-threonyl-[protein] + ATP = O-phospho-L-threonyl-[protein] + ADP + H(+)</text>
        <dbReference type="Rhea" id="RHEA:46608"/>
        <dbReference type="Rhea" id="RHEA-COMP:11060"/>
        <dbReference type="Rhea" id="RHEA-COMP:11605"/>
        <dbReference type="ChEBI" id="CHEBI:15378"/>
        <dbReference type="ChEBI" id="CHEBI:30013"/>
        <dbReference type="ChEBI" id="CHEBI:30616"/>
        <dbReference type="ChEBI" id="CHEBI:61977"/>
        <dbReference type="ChEBI" id="CHEBI:456216"/>
        <dbReference type="EC" id="2.7.11.1"/>
    </reaction>
</comment>
<dbReference type="Proteomes" id="UP000605670">
    <property type="component" value="Unassembled WGS sequence"/>
</dbReference>
<dbReference type="Pfam" id="PF00069">
    <property type="entry name" value="Pkinase"/>
    <property type="match status" value="1"/>
</dbReference>
<gene>
    <name evidence="13" type="ORF">GCM10011366_11230</name>
</gene>